<reference evidence="1" key="1">
    <citation type="journal article" date="2020" name="mSystems">
        <title>Genome- and Community-Level Interaction Insights into Carbon Utilization and Element Cycling Functions of Hydrothermarchaeota in Hydrothermal Sediment.</title>
        <authorList>
            <person name="Zhou Z."/>
            <person name="Liu Y."/>
            <person name="Xu W."/>
            <person name="Pan J."/>
            <person name="Luo Z.H."/>
            <person name="Li M."/>
        </authorList>
    </citation>
    <scope>NUCLEOTIDE SEQUENCE [LARGE SCALE GENOMIC DNA]</scope>
    <source>
        <strain evidence="1">SpSt-374</strain>
    </source>
</reference>
<proteinExistence type="predicted"/>
<gene>
    <name evidence="1" type="ORF">ENR15_16770</name>
</gene>
<name>A0A7C3ZNM7_9CYAN</name>
<accession>A0A7C3ZNM7</accession>
<comment type="caution">
    <text evidence="1">The sequence shown here is derived from an EMBL/GenBank/DDBJ whole genome shotgun (WGS) entry which is preliminary data.</text>
</comment>
<evidence type="ECO:0000313" key="1">
    <source>
        <dbReference type="EMBL" id="HGG02244.1"/>
    </source>
</evidence>
<protein>
    <submittedName>
        <fullName evidence="1">Uncharacterized protein</fullName>
    </submittedName>
</protein>
<dbReference type="EMBL" id="DSPX01000170">
    <property type="protein sequence ID" value="HGG02244.1"/>
    <property type="molecule type" value="Genomic_DNA"/>
</dbReference>
<organism evidence="1">
    <name type="scientific">Planktothricoides sp. SpSt-374</name>
    <dbReference type="NCBI Taxonomy" id="2282167"/>
    <lineage>
        <taxon>Bacteria</taxon>
        <taxon>Bacillati</taxon>
        <taxon>Cyanobacteriota</taxon>
        <taxon>Cyanophyceae</taxon>
        <taxon>Oscillatoriophycideae</taxon>
        <taxon>Oscillatoriales</taxon>
        <taxon>Oscillatoriaceae</taxon>
        <taxon>Planktothricoides</taxon>
    </lineage>
</organism>
<sequence>MAIIALRAWYLREYEPVRELERRPHDLRLSKTGMLKTGLRADFLDELEQVKRSEWFELYLEGESVEFYIEGSGGYAVANVDLIGQEIYFTKKEVMARLEPGIYLCSPNSQEGGTSVVREAMEGAIAALNTRSRLELTLTSSELTMEGVTRPSGTRMRKLSKSLLFVADVTPIVSVGDTLIPSPLVSLELGYALSSKRREQILLVQQELPDLAGQLPFDLPSWQQLSFTEVAQLHQTLPGVLESQLQRYNLFS</sequence>
<dbReference type="AlphaFoldDB" id="A0A7C3ZNM7"/>